<feature type="binding site" evidence="5 7">
    <location>
        <position position="314"/>
    </location>
    <ligand>
        <name>substrate</name>
    </ligand>
</feature>
<dbReference type="PRINTS" id="PR00992">
    <property type="entry name" value="ALARACEMASE"/>
</dbReference>
<dbReference type="GO" id="GO:0030632">
    <property type="term" value="P:D-alanine biosynthetic process"/>
    <property type="evidence" value="ECO:0007669"/>
    <property type="project" value="UniProtKB-UniRule"/>
</dbReference>
<organism evidence="9 10">
    <name type="scientific">Paucilactobacillus wasatchensis</name>
    <dbReference type="NCBI Taxonomy" id="1335616"/>
    <lineage>
        <taxon>Bacteria</taxon>
        <taxon>Bacillati</taxon>
        <taxon>Bacillota</taxon>
        <taxon>Bacilli</taxon>
        <taxon>Lactobacillales</taxon>
        <taxon>Lactobacillaceae</taxon>
        <taxon>Paucilactobacillus</taxon>
    </lineage>
</organism>
<evidence type="ECO:0000313" key="10">
    <source>
        <dbReference type="Proteomes" id="UP000032279"/>
    </source>
</evidence>
<dbReference type="SMART" id="SM01005">
    <property type="entry name" value="Ala_racemase_C"/>
    <property type="match status" value="1"/>
</dbReference>
<dbReference type="Proteomes" id="UP000032279">
    <property type="component" value="Unassembled WGS sequence"/>
</dbReference>
<accession>A0A0D1A8N4</accession>
<dbReference type="Pfam" id="PF01168">
    <property type="entry name" value="Ala_racemase_N"/>
    <property type="match status" value="1"/>
</dbReference>
<dbReference type="InterPro" id="IPR001608">
    <property type="entry name" value="Ala_racemase_N"/>
</dbReference>
<comment type="similarity">
    <text evidence="5">Belongs to the alanine racemase family.</text>
</comment>
<evidence type="ECO:0000256" key="2">
    <source>
        <dbReference type="ARBA" id="ARBA00001933"/>
    </source>
</evidence>
<dbReference type="Gene3D" id="2.40.37.10">
    <property type="entry name" value="Lyase, Ornithine Decarboxylase, Chain A, domain 1"/>
    <property type="match status" value="1"/>
</dbReference>
<dbReference type="UniPathway" id="UPA00042">
    <property type="reaction ID" value="UER00497"/>
</dbReference>
<dbReference type="AlphaFoldDB" id="A0A0D1A8N4"/>
<evidence type="ECO:0000256" key="3">
    <source>
        <dbReference type="ARBA" id="ARBA00022898"/>
    </source>
</evidence>
<dbReference type="SUPFAM" id="SSF50621">
    <property type="entry name" value="Alanine racemase C-terminal domain-like"/>
    <property type="match status" value="1"/>
</dbReference>
<evidence type="ECO:0000259" key="8">
    <source>
        <dbReference type="SMART" id="SM01005"/>
    </source>
</evidence>
<protein>
    <recommendedName>
        <fullName evidence="5">Alanine racemase</fullName>
        <ecNumber evidence="5">5.1.1.1</ecNumber>
    </recommendedName>
</protein>
<comment type="cofactor">
    <cofactor evidence="2 5 6">
        <name>pyridoxal 5'-phosphate</name>
        <dbReference type="ChEBI" id="CHEBI:597326"/>
    </cofactor>
</comment>
<dbReference type="NCBIfam" id="TIGR00492">
    <property type="entry name" value="alr"/>
    <property type="match status" value="1"/>
</dbReference>
<comment type="caution">
    <text evidence="9">The sequence shown here is derived from an EMBL/GenBank/DDBJ whole genome shotgun (WGS) entry which is preliminary data.</text>
</comment>
<evidence type="ECO:0000313" key="9">
    <source>
        <dbReference type="EMBL" id="KIS04180.1"/>
    </source>
</evidence>
<dbReference type="HAMAP" id="MF_01201">
    <property type="entry name" value="Ala_racemase"/>
    <property type="match status" value="1"/>
</dbReference>
<dbReference type="InterPro" id="IPR020622">
    <property type="entry name" value="Ala_racemase_pyridoxalP-BS"/>
</dbReference>
<dbReference type="EMBL" id="AWTT01000003">
    <property type="protein sequence ID" value="KIS04180.1"/>
    <property type="molecule type" value="Genomic_DNA"/>
</dbReference>
<dbReference type="InterPro" id="IPR011079">
    <property type="entry name" value="Ala_racemase_C"/>
</dbReference>
<sequence length="372" mass="40855">MIVGKNRATKLVVDLHALQQNIKNEKKLLQSQTEIFAVVKANGYGHGLIEVAKAAVGAGATGLCVAILDEALALREAAITVPILVLGITETANAKLAQENNISLTVGSLEWLHQYQQINGDATAQENLKVHLVVDTGMGRIGFRDVDQLAQAVLLVRNAPFEFEGIFTHFATADETDESYFKQQLNTWHLLTDQIDKMPRYVHVANSATSLWHLPVTGNMIRLGITMYGLNPAGTAIAAPFALQPVLRLESHLNFVKQIKAGSFVSYGATYQASSDEWIGTIPIGYADGYPRRMQGFHVLINGQFCEIVGRVCMDQMMIKLPAKLSVGTRVTLIGQQNGQQISCDDVAQYAETINYEILTSMAPRLQREYLN</sequence>
<name>A0A0D1A8N4_9LACO</name>
<dbReference type="STRING" id="1335616.WDC_0243"/>
<dbReference type="Pfam" id="PF00842">
    <property type="entry name" value="Ala_racemase_C"/>
    <property type="match status" value="1"/>
</dbReference>
<proteinExistence type="inferred from homology"/>
<comment type="function">
    <text evidence="5">Catalyzes the interconversion of L-alanine and D-alanine. May also act on other amino acids.</text>
</comment>
<dbReference type="OrthoDB" id="9813814at2"/>
<feature type="binding site" evidence="5 7">
    <location>
        <position position="140"/>
    </location>
    <ligand>
        <name>substrate</name>
    </ligand>
</feature>
<dbReference type="GO" id="GO:0030170">
    <property type="term" value="F:pyridoxal phosphate binding"/>
    <property type="evidence" value="ECO:0007669"/>
    <property type="project" value="UniProtKB-UniRule"/>
</dbReference>
<feature type="domain" description="Alanine racemase C-terminal" evidence="8">
    <location>
        <begin position="246"/>
        <end position="371"/>
    </location>
</feature>
<dbReference type="SUPFAM" id="SSF51419">
    <property type="entry name" value="PLP-binding barrel"/>
    <property type="match status" value="1"/>
</dbReference>
<dbReference type="PATRIC" id="fig|1335616.4.peg.242"/>
<comment type="pathway">
    <text evidence="5">Amino-acid biosynthesis; D-alanine biosynthesis; D-alanine from L-alanine: step 1/1.</text>
</comment>
<dbReference type="GO" id="GO:0009252">
    <property type="term" value="P:peptidoglycan biosynthetic process"/>
    <property type="evidence" value="ECO:0007669"/>
    <property type="project" value="TreeGrafter"/>
</dbReference>
<keyword evidence="10" id="KW-1185">Reference proteome</keyword>
<dbReference type="InterPro" id="IPR029066">
    <property type="entry name" value="PLP-binding_barrel"/>
</dbReference>
<evidence type="ECO:0000256" key="1">
    <source>
        <dbReference type="ARBA" id="ARBA00000316"/>
    </source>
</evidence>
<evidence type="ECO:0000256" key="6">
    <source>
        <dbReference type="PIRSR" id="PIRSR600821-50"/>
    </source>
</evidence>
<feature type="modified residue" description="N6-(pyridoxal phosphate)lysine" evidence="5 6">
    <location>
        <position position="40"/>
    </location>
</feature>
<dbReference type="GO" id="GO:0008784">
    <property type="term" value="F:alanine racemase activity"/>
    <property type="evidence" value="ECO:0007669"/>
    <property type="project" value="UniProtKB-UniRule"/>
</dbReference>
<dbReference type="Gene3D" id="3.20.20.10">
    <property type="entry name" value="Alanine racemase"/>
    <property type="match status" value="1"/>
</dbReference>
<keyword evidence="3 5" id="KW-0663">Pyridoxal phosphate</keyword>
<dbReference type="GO" id="GO:0005829">
    <property type="term" value="C:cytosol"/>
    <property type="evidence" value="ECO:0007669"/>
    <property type="project" value="TreeGrafter"/>
</dbReference>
<dbReference type="RefSeq" id="WP_044009975.1">
    <property type="nucleotide sequence ID" value="NZ_AWTT01000003.1"/>
</dbReference>
<dbReference type="InterPro" id="IPR009006">
    <property type="entry name" value="Ala_racemase/Decarboxylase_C"/>
</dbReference>
<dbReference type="EC" id="5.1.1.1" evidence="5"/>
<dbReference type="PROSITE" id="PS00395">
    <property type="entry name" value="ALANINE_RACEMASE"/>
    <property type="match status" value="1"/>
</dbReference>
<dbReference type="FunFam" id="2.40.37.10:FF:000006">
    <property type="entry name" value="Alanine racemase"/>
    <property type="match status" value="1"/>
</dbReference>
<comment type="catalytic activity">
    <reaction evidence="1 5">
        <text>L-alanine = D-alanine</text>
        <dbReference type="Rhea" id="RHEA:20249"/>
        <dbReference type="ChEBI" id="CHEBI:57416"/>
        <dbReference type="ChEBI" id="CHEBI:57972"/>
        <dbReference type="EC" id="5.1.1.1"/>
    </reaction>
</comment>
<evidence type="ECO:0000256" key="5">
    <source>
        <dbReference type="HAMAP-Rule" id="MF_01201"/>
    </source>
</evidence>
<dbReference type="InterPro" id="IPR000821">
    <property type="entry name" value="Ala_racemase"/>
</dbReference>
<evidence type="ECO:0000256" key="4">
    <source>
        <dbReference type="ARBA" id="ARBA00023235"/>
    </source>
</evidence>
<dbReference type="PANTHER" id="PTHR30511:SF0">
    <property type="entry name" value="ALANINE RACEMASE, CATABOLIC-RELATED"/>
    <property type="match status" value="1"/>
</dbReference>
<dbReference type="PANTHER" id="PTHR30511">
    <property type="entry name" value="ALANINE RACEMASE"/>
    <property type="match status" value="1"/>
</dbReference>
<dbReference type="FunFam" id="3.20.20.10:FF:000002">
    <property type="entry name" value="Alanine racemase"/>
    <property type="match status" value="1"/>
</dbReference>
<dbReference type="CDD" id="cd00430">
    <property type="entry name" value="PLPDE_III_AR"/>
    <property type="match status" value="1"/>
</dbReference>
<keyword evidence="4 5" id="KW-0413">Isomerase</keyword>
<gene>
    <name evidence="9" type="primary">alr</name>
    <name evidence="9" type="ORF">WDC_0243</name>
</gene>
<feature type="active site" description="Proton acceptor; specific for D-alanine" evidence="5">
    <location>
        <position position="40"/>
    </location>
</feature>
<reference evidence="9 10" key="1">
    <citation type="submission" date="2013-08" db="EMBL/GenBank/DDBJ databases">
        <title>Lactobacillus wasatchii sp. WDC04, a late gas producing bacteria isolated from aged chedder cheese.</title>
        <authorList>
            <person name="Oberg C.J."/>
            <person name="Culumber M."/>
            <person name="McMahon D.J."/>
            <person name="Broadbent J.R."/>
            <person name="Oberg T.S."/>
            <person name="Ortaki F."/>
        </authorList>
    </citation>
    <scope>NUCLEOTIDE SEQUENCE [LARGE SCALE GENOMIC DNA]</scope>
    <source>
        <strain evidence="9 10">WDC04</strain>
    </source>
</reference>
<evidence type="ECO:0000256" key="7">
    <source>
        <dbReference type="PIRSR" id="PIRSR600821-52"/>
    </source>
</evidence>
<feature type="active site" description="Proton acceptor; specific for L-alanine" evidence="5">
    <location>
        <position position="267"/>
    </location>
</feature>